<sequence>MASSTITGKRVLIVEDELIISMMLECELNDSGCEVIGPTPSVEAALRLIDEERLDCALLDYQLGDETSGRIASVLAERNIPFLLMTGHCAGDLPLELRDKTLLRKPVTGKALRAALEAILNIAA</sequence>
<dbReference type="SMART" id="SM00448">
    <property type="entry name" value="REC"/>
    <property type="match status" value="1"/>
</dbReference>
<dbReference type="InterPro" id="IPR050595">
    <property type="entry name" value="Bact_response_regulator"/>
</dbReference>
<accession>A0A3G8M2E2</accession>
<feature type="domain" description="Response regulatory" evidence="3">
    <location>
        <begin position="10"/>
        <end position="120"/>
    </location>
</feature>
<evidence type="ECO:0000256" key="2">
    <source>
        <dbReference type="PROSITE-ProRule" id="PRU00169"/>
    </source>
</evidence>
<dbReference type="GO" id="GO:0000160">
    <property type="term" value="P:phosphorelay signal transduction system"/>
    <property type="evidence" value="ECO:0007669"/>
    <property type="project" value="InterPro"/>
</dbReference>
<dbReference type="AlphaFoldDB" id="A0A3G8M2E2"/>
<organism evidence="4 5">
    <name type="scientific">Methylocystis rosea</name>
    <dbReference type="NCBI Taxonomy" id="173366"/>
    <lineage>
        <taxon>Bacteria</taxon>
        <taxon>Pseudomonadati</taxon>
        <taxon>Pseudomonadota</taxon>
        <taxon>Alphaproteobacteria</taxon>
        <taxon>Hyphomicrobiales</taxon>
        <taxon>Methylocystaceae</taxon>
        <taxon>Methylocystis</taxon>
    </lineage>
</organism>
<dbReference type="Pfam" id="PF00072">
    <property type="entry name" value="Response_reg"/>
    <property type="match status" value="1"/>
</dbReference>
<dbReference type="InterPro" id="IPR011006">
    <property type="entry name" value="CheY-like_superfamily"/>
</dbReference>
<proteinExistence type="predicted"/>
<name>A0A3G8M2E2_9HYPH</name>
<evidence type="ECO:0000256" key="1">
    <source>
        <dbReference type="ARBA" id="ARBA00022553"/>
    </source>
</evidence>
<evidence type="ECO:0000259" key="3">
    <source>
        <dbReference type="PROSITE" id="PS50110"/>
    </source>
</evidence>
<evidence type="ECO:0000313" key="5">
    <source>
        <dbReference type="Proteomes" id="UP000273982"/>
    </source>
</evidence>
<dbReference type="PANTHER" id="PTHR44591">
    <property type="entry name" value="STRESS RESPONSE REGULATOR PROTEIN 1"/>
    <property type="match status" value="1"/>
</dbReference>
<dbReference type="PANTHER" id="PTHR44591:SF24">
    <property type="entry name" value="PROTEIN-GLUTAMATE METHYLESTERASE_PROTEIN-GLUTAMINE GLUTAMINASE 1"/>
    <property type="match status" value="1"/>
</dbReference>
<dbReference type="KEGG" id="mros:EHO51_01165"/>
<dbReference type="Gene3D" id="3.40.50.2300">
    <property type="match status" value="1"/>
</dbReference>
<dbReference type="Proteomes" id="UP000273982">
    <property type="component" value="Chromosome"/>
</dbReference>
<dbReference type="EMBL" id="CP034086">
    <property type="protein sequence ID" value="AZG75465.1"/>
    <property type="molecule type" value="Genomic_DNA"/>
</dbReference>
<dbReference type="SUPFAM" id="SSF52172">
    <property type="entry name" value="CheY-like"/>
    <property type="match status" value="1"/>
</dbReference>
<reference evidence="4 5" key="1">
    <citation type="submission" date="2018-11" db="EMBL/GenBank/DDBJ databases">
        <title>Genome squencing of methanotrophic bacteria isolated from alkaline groundwater in Korea.</title>
        <authorList>
            <person name="Nguyen L.N."/>
        </authorList>
    </citation>
    <scope>NUCLEOTIDE SEQUENCE [LARGE SCALE GENOMIC DNA]</scope>
    <source>
        <strain evidence="4 5">GW6</strain>
    </source>
</reference>
<keyword evidence="1 2" id="KW-0597">Phosphoprotein</keyword>
<dbReference type="InterPro" id="IPR001789">
    <property type="entry name" value="Sig_transdc_resp-reg_receiver"/>
</dbReference>
<feature type="modified residue" description="4-aspartylphosphate" evidence="2">
    <location>
        <position position="60"/>
    </location>
</feature>
<evidence type="ECO:0000313" key="4">
    <source>
        <dbReference type="EMBL" id="AZG75465.1"/>
    </source>
</evidence>
<protein>
    <submittedName>
        <fullName evidence="4">Response regulator</fullName>
    </submittedName>
</protein>
<dbReference type="PROSITE" id="PS50110">
    <property type="entry name" value="RESPONSE_REGULATORY"/>
    <property type="match status" value="1"/>
</dbReference>
<gene>
    <name evidence="4" type="ORF">EHO51_01165</name>
</gene>